<evidence type="ECO:0000259" key="2">
    <source>
        <dbReference type="Pfam" id="PF14856"/>
    </source>
</evidence>
<reference evidence="3 4" key="1">
    <citation type="submission" date="2023-01" db="EMBL/GenBank/DDBJ databases">
        <title>Analysis of 21 Apiospora genomes using comparative genomics revels a genus with tremendous synthesis potential of carbohydrate active enzymes and secondary metabolites.</title>
        <authorList>
            <person name="Sorensen T."/>
        </authorList>
    </citation>
    <scope>NUCLEOTIDE SEQUENCE [LARGE SCALE GENOMIC DNA]</scope>
    <source>
        <strain evidence="3 4">CBS 135458</strain>
    </source>
</reference>
<keyword evidence="4" id="KW-1185">Reference proteome</keyword>
<name>A0ABR1U6K1_9PEZI</name>
<comment type="caution">
    <text evidence="3">The sequence shown here is derived from an EMBL/GenBank/DDBJ whole genome shotgun (WGS) entry which is preliminary data.</text>
</comment>
<keyword evidence="1" id="KW-0732">Signal</keyword>
<feature type="chain" id="PRO_5045873063" description="Ecp2 effector protein-like domain-containing protein" evidence="1">
    <location>
        <begin position="22"/>
        <end position="171"/>
    </location>
</feature>
<feature type="domain" description="Ecp2 effector protein-like" evidence="2">
    <location>
        <begin position="67"/>
        <end position="156"/>
    </location>
</feature>
<proteinExistence type="predicted"/>
<dbReference type="RefSeq" id="XP_066713151.1">
    <property type="nucleotide sequence ID" value="XM_066860981.1"/>
</dbReference>
<dbReference type="EMBL" id="JAQQWL010000010">
    <property type="protein sequence ID" value="KAK8054505.1"/>
    <property type="molecule type" value="Genomic_DNA"/>
</dbReference>
<dbReference type="Pfam" id="PF14856">
    <property type="entry name" value="Hce2"/>
    <property type="match status" value="1"/>
</dbReference>
<evidence type="ECO:0000313" key="3">
    <source>
        <dbReference type="EMBL" id="KAK8054505.1"/>
    </source>
</evidence>
<accession>A0ABR1U6K1</accession>
<dbReference type="GeneID" id="92094044"/>
<sequence>MQFHVMLAALLLAAFQVHGLAIPKPTSVTVDDKTPTVGVQRYEETFVATPDTKTLCALGGMTSMTGDFAREADCKKLATTVEDGTGYWDTYDWAEDNVAHPIAIGGSCNLRISVPSLPDGDGHIWIGNGDVRTAIGQAVAGYAHSGQVAVAGQLTCSDPNGELLVNWSISA</sequence>
<evidence type="ECO:0000256" key="1">
    <source>
        <dbReference type="SAM" id="SignalP"/>
    </source>
</evidence>
<gene>
    <name evidence="3" type="ORF">PG994_009572</name>
</gene>
<organism evidence="3 4">
    <name type="scientific">Apiospora phragmitis</name>
    <dbReference type="NCBI Taxonomy" id="2905665"/>
    <lineage>
        <taxon>Eukaryota</taxon>
        <taxon>Fungi</taxon>
        <taxon>Dikarya</taxon>
        <taxon>Ascomycota</taxon>
        <taxon>Pezizomycotina</taxon>
        <taxon>Sordariomycetes</taxon>
        <taxon>Xylariomycetidae</taxon>
        <taxon>Amphisphaeriales</taxon>
        <taxon>Apiosporaceae</taxon>
        <taxon>Apiospora</taxon>
    </lineage>
</organism>
<evidence type="ECO:0000313" key="4">
    <source>
        <dbReference type="Proteomes" id="UP001480595"/>
    </source>
</evidence>
<dbReference type="Proteomes" id="UP001480595">
    <property type="component" value="Unassembled WGS sequence"/>
</dbReference>
<feature type="signal peptide" evidence="1">
    <location>
        <begin position="1"/>
        <end position="21"/>
    </location>
</feature>
<dbReference type="InterPro" id="IPR029226">
    <property type="entry name" value="Ecp2-like"/>
</dbReference>
<protein>
    <recommendedName>
        <fullName evidence="2">Ecp2 effector protein-like domain-containing protein</fullName>
    </recommendedName>
</protein>